<reference evidence="1 2" key="1">
    <citation type="submission" date="2016-10" db="EMBL/GenBank/DDBJ databases">
        <authorList>
            <person name="de Groot N.N."/>
        </authorList>
    </citation>
    <scope>NUCLEOTIDE SEQUENCE [LARGE SCALE GENOMIC DNA]</scope>
    <source>
        <strain evidence="1 2">DSM 15695</strain>
    </source>
</reference>
<evidence type="ECO:0000313" key="1">
    <source>
        <dbReference type="EMBL" id="SEQ41040.1"/>
    </source>
</evidence>
<name>A0A1H9FSZ2_9LACT</name>
<organism evidence="1 2">
    <name type="scientific">Ignavigranum ruoffiae</name>
    <dbReference type="NCBI Taxonomy" id="89093"/>
    <lineage>
        <taxon>Bacteria</taxon>
        <taxon>Bacillati</taxon>
        <taxon>Bacillota</taxon>
        <taxon>Bacilli</taxon>
        <taxon>Lactobacillales</taxon>
        <taxon>Aerococcaceae</taxon>
        <taxon>Ignavigranum</taxon>
    </lineage>
</organism>
<dbReference type="STRING" id="89093.SAMN04488558_11017"/>
<dbReference type="OrthoDB" id="2989832at2"/>
<gene>
    <name evidence="1" type="ORF">SAMN04488558_11017</name>
</gene>
<dbReference type="RefSeq" id="WP_092572483.1">
    <property type="nucleotide sequence ID" value="NZ_FOEN01000010.1"/>
</dbReference>
<accession>A0A1H9FSZ2</accession>
<proteinExistence type="predicted"/>
<dbReference type="EMBL" id="FOEN01000010">
    <property type="protein sequence ID" value="SEQ41040.1"/>
    <property type="molecule type" value="Genomic_DNA"/>
</dbReference>
<dbReference type="AlphaFoldDB" id="A0A1H9FSZ2"/>
<evidence type="ECO:0000313" key="2">
    <source>
        <dbReference type="Proteomes" id="UP000198833"/>
    </source>
</evidence>
<sequence length="109" mass="12161">MSKNKNNILATLILLSGTIIGVATALFIKENRPQPAGKVLEKVKEQVKDQGKIEGSWIDYDVIEYHGFDSRPLVYFGGLTIQDQDQVKIYQFAADVYTGEIIDLVETGK</sequence>
<keyword evidence="2" id="KW-1185">Reference proteome</keyword>
<protein>
    <submittedName>
        <fullName evidence="1">Predicted small secreted protein</fullName>
    </submittedName>
</protein>
<dbReference type="Proteomes" id="UP000198833">
    <property type="component" value="Unassembled WGS sequence"/>
</dbReference>